<comment type="caution">
    <text evidence="1">The sequence shown here is derived from an EMBL/GenBank/DDBJ whole genome shotgun (WGS) entry which is preliminary data.</text>
</comment>
<dbReference type="AlphaFoldDB" id="X1QHS7"/>
<dbReference type="EMBL" id="BARW01000017">
    <property type="protein sequence ID" value="GAI68017.1"/>
    <property type="molecule type" value="Genomic_DNA"/>
</dbReference>
<evidence type="ECO:0000313" key="1">
    <source>
        <dbReference type="EMBL" id="GAI68017.1"/>
    </source>
</evidence>
<accession>X1QHS7</accession>
<gene>
    <name evidence="1" type="ORF">S12H4_00217</name>
</gene>
<sequence length="148" mass="16001">MPDIVKPMRIPGLNLSPPLTGKVRLSEDMQQCLSLLTGYYDNQRVLIRATESGVLQTVQPAIKDIEVFAAADPKFSWVGGDIPCTDVAVIAGTANSGLVWIRPYSAASAANGWPLTKGEVFGFTIRNLNQLHVTIETTGEIAVIAYTR</sequence>
<protein>
    <submittedName>
        <fullName evidence="1">Uncharacterized protein</fullName>
    </submittedName>
</protein>
<reference evidence="1" key="1">
    <citation type="journal article" date="2014" name="Front. Microbiol.">
        <title>High frequency of phylogenetically diverse reductive dehalogenase-homologous genes in deep subseafloor sedimentary metagenomes.</title>
        <authorList>
            <person name="Kawai M."/>
            <person name="Futagami T."/>
            <person name="Toyoda A."/>
            <person name="Takaki Y."/>
            <person name="Nishi S."/>
            <person name="Hori S."/>
            <person name="Arai W."/>
            <person name="Tsubouchi T."/>
            <person name="Morono Y."/>
            <person name="Uchiyama I."/>
            <person name="Ito T."/>
            <person name="Fujiyama A."/>
            <person name="Inagaki F."/>
            <person name="Takami H."/>
        </authorList>
    </citation>
    <scope>NUCLEOTIDE SEQUENCE</scope>
    <source>
        <strain evidence="1">Expedition CK06-06</strain>
    </source>
</reference>
<name>X1QHS7_9ZZZZ</name>
<organism evidence="1">
    <name type="scientific">marine sediment metagenome</name>
    <dbReference type="NCBI Taxonomy" id="412755"/>
    <lineage>
        <taxon>unclassified sequences</taxon>
        <taxon>metagenomes</taxon>
        <taxon>ecological metagenomes</taxon>
    </lineage>
</organism>
<proteinExistence type="predicted"/>